<comment type="subunit">
    <text evidence="1">Interacts with F-actin.</text>
</comment>
<dbReference type="InterPro" id="IPR036872">
    <property type="entry name" value="CH_dom_sf"/>
</dbReference>
<dbReference type="EMBL" id="JAHRHJ020000008">
    <property type="protein sequence ID" value="KAH9306637.1"/>
    <property type="molecule type" value="Genomic_DNA"/>
</dbReference>
<gene>
    <name evidence="5" type="ORF">KI387_011041</name>
</gene>
<evidence type="ECO:0000313" key="6">
    <source>
        <dbReference type="Proteomes" id="UP000824469"/>
    </source>
</evidence>
<dbReference type="GO" id="GO:0032432">
    <property type="term" value="C:actin filament bundle"/>
    <property type="evidence" value="ECO:0007669"/>
    <property type="project" value="TreeGrafter"/>
</dbReference>
<dbReference type="GO" id="GO:0005737">
    <property type="term" value="C:cytoplasm"/>
    <property type="evidence" value="ECO:0007669"/>
    <property type="project" value="TreeGrafter"/>
</dbReference>
<evidence type="ECO:0000259" key="4">
    <source>
        <dbReference type="PROSITE" id="PS50021"/>
    </source>
</evidence>
<dbReference type="GO" id="GO:0051639">
    <property type="term" value="P:actin filament network formation"/>
    <property type="evidence" value="ECO:0007669"/>
    <property type="project" value="TreeGrafter"/>
</dbReference>
<dbReference type="InterPro" id="IPR039959">
    <property type="entry name" value="Fimbrin/Plastin"/>
</dbReference>
<dbReference type="Pfam" id="PF00307">
    <property type="entry name" value="CH"/>
    <property type="match status" value="1"/>
</dbReference>
<dbReference type="GO" id="GO:0051015">
    <property type="term" value="F:actin filament binding"/>
    <property type="evidence" value="ECO:0007669"/>
    <property type="project" value="InterPro"/>
</dbReference>
<organism evidence="5 6">
    <name type="scientific">Taxus chinensis</name>
    <name type="common">Chinese yew</name>
    <name type="synonym">Taxus wallichiana var. chinensis</name>
    <dbReference type="NCBI Taxonomy" id="29808"/>
    <lineage>
        <taxon>Eukaryota</taxon>
        <taxon>Viridiplantae</taxon>
        <taxon>Streptophyta</taxon>
        <taxon>Embryophyta</taxon>
        <taxon>Tracheophyta</taxon>
        <taxon>Spermatophyta</taxon>
        <taxon>Pinopsida</taxon>
        <taxon>Pinidae</taxon>
        <taxon>Conifers II</taxon>
        <taxon>Cupressales</taxon>
        <taxon>Taxaceae</taxon>
        <taxon>Taxus</taxon>
    </lineage>
</organism>
<reference evidence="5 6" key="1">
    <citation type="journal article" date="2021" name="Nat. Plants">
        <title>The Taxus genome provides insights into paclitaxel biosynthesis.</title>
        <authorList>
            <person name="Xiong X."/>
            <person name="Gou J."/>
            <person name="Liao Q."/>
            <person name="Li Y."/>
            <person name="Zhou Q."/>
            <person name="Bi G."/>
            <person name="Li C."/>
            <person name="Du R."/>
            <person name="Wang X."/>
            <person name="Sun T."/>
            <person name="Guo L."/>
            <person name="Liang H."/>
            <person name="Lu P."/>
            <person name="Wu Y."/>
            <person name="Zhang Z."/>
            <person name="Ro D.K."/>
            <person name="Shang Y."/>
            <person name="Huang S."/>
            <person name="Yan J."/>
        </authorList>
    </citation>
    <scope>NUCLEOTIDE SEQUENCE [LARGE SCALE GENOMIC DNA]</scope>
    <source>
        <strain evidence="5">Ta-2019</strain>
    </source>
</reference>
<protein>
    <recommendedName>
        <fullName evidence="4">Calponin-homology (CH) domain-containing protein</fullName>
    </recommendedName>
</protein>
<dbReference type="SUPFAM" id="SSF47576">
    <property type="entry name" value="Calponin-homology domain, CH-domain"/>
    <property type="match status" value="1"/>
</dbReference>
<dbReference type="InterPro" id="IPR001715">
    <property type="entry name" value="CH_dom"/>
</dbReference>
<dbReference type="AlphaFoldDB" id="A0AA38KXL1"/>
<dbReference type="PANTHER" id="PTHR19961">
    <property type="entry name" value="FIMBRIN/PLASTIN"/>
    <property type="match status" value="1"/>
</dbReference>
<feature type="domain" description="Calponin-homology (CH)" evidence="4">
    <location>
        <begin position="44"/>
        <end position="140"/>
    </location>
</feature>
<evidence type="ECO:0000256" key="3">
    <source>
        <dbReference type="ARBA" id="ARBA00023203"/>
    </source>
</evidence>
<name>A0AA38KXL1_TAXCH</name>
<dbReference type="SMART" id="SM00033">
    <property type="entry name" value="CH"/>
    <property type="match status" value="1"/>
</dbReference>
<evidence type="ECO:0000256" key="1">
    <source>
        <dbReference type="ARBA" id="ARBA00011385"/>
    </source>
</evidence>
<dbReference type="Gene3D" id="1.10.418.10">
    <property type="entry name" value="Calponin-like domain"/>
    <property type="match status" value="1"/>
</dbReference>
<keyword evidence="6" id="KW-1185">Reference proteome</keyword>
<dbReference type="PANTHER" id="PTHR19961:SF18">
    <property type="entry name" value="FI19014P1"/>
    <property type="match status" value="1"/>
</dbReference>
<sequence length="140" mass="15639">PHLVLGLISRIVKVQLLAHVNVKKIPELVEMTEGIEEVEELLHLPPEKVLLRWMNFHLKKGGYKKNVSNFSSDLKDGEAYAILLHELAPESCNLVPLDINSPMERAKAVLSQADLIGCRKYVSPKDIVEGSTNLNLGIYC</sequence>
<dbReference type="GO" id="GO:0005884">
    <property type="term" value="C:actin filament"/>
    <property type="evidence" value="ECO:0007669"/>
    <property type="project" value="TreeGrafter"/>
</dbReference>
<evidence type="ECO:0000256" key="2">
    <source>
        <dbReference type="ARBA" id="ARBA00022737"/>
    </source>
</evidence>
<keyword evidence="2" id="KW-0677">Repeat</keyword>
<keyword evidence="3" id="KW-0009">Actin-binding</keyword>
<accession>A0AA38KXL1</accession>
<dbReference type="GO" id="GO:0051017">
    <property type="term" value="P:actin filament bundle assembly"/>
    <property type="evidence" value="ECO:0007669"/>
    <property type="project" value="InterPro"/>
</dbReference>
<feature type="non-terminal residue" evidence="5">
    <location>
        <position position="140"/>
    </location>
</feature>
<dbReference type="PROSITE" id="PS50021">
    <property type="entry name" value="CH"/>
    <property type="match status" value="1"/>
</dbReference>
<evidence type="ECO:0000313" key="5">
    <source>
        <dbReference type="EMBL" id="KAH9306637.1"/>
    </source>
</evidence>
<dbReference type="OMA" id="LAPESCN"/>
<dbReference type="Proteomes" id="UP000824469">
    <property type="component" value="Unassembled WGS sequence"/>
</dbReference>
<comment type="caution">
    <text evidence="5">The sequence shown here is derived from an EMBL/GenBank/DDBJ whole genome shotgun (WGS) entry which is preliminary data.</text>
</comment>
<proteinExistence type="predicted"/>